<dbReference type="PANTHER" id="PTHR12670">
    <property type="entry name" value="CERAMIDASE"/>
    <property type="match status" value="1"/>
</dbReference>
<feature type="signal peptide" evidence="4">
    <location>
        <begin position="1"/>
        <end position="37"/>
    </location>
</feature>
<dbReference type="EMBL" id="JADCSA010000003">
    <property type="protein sequence ID" value="MBE7323988.1"/>
    <property type="molecule type" value="Genomic_DNA"/>
</dbReference>
<keyword evidence="3" id="KW-0443">Lipid metabolism</keyword>
<keyword evidence="8" id="KW-1185">Reference proteome</keyword>
<accession>A0ABR9RR33</accession>
<comment type="caution">
    <text evidence="7">The sequence shown here is derived from an EMBL/GenBank/DDBJ whole genome shotgun (WGS) entry which is preliminary data.</text>
</comment>
<dbReference type="RefSeq" id="WP_193637289.1">
    <property type="nucleotide sequence ID" value="NZ_JADCSA010000003.1"/>
</dbReference>
<comment type="catalytic activity">
    <reaction evidence="3">
        <text>an N-acylsphing-4-enine + H2O = sphing-4-enine + a fatty acid</text>
        <dbReference type="Rhea" id="RHEA:20856"/>
        <dbReference type="ChEBI" id="CHEBI:15377"/>
        <dbReference type="ChEBI" id="CHEBI:28868"/>
        <dbReference type="ChEBI" id="CHEBI:52639"/>
        <dbReference type="ChEBI" id="CHEBI:57756"/>
        <dbReference type="EC" id="3.5.1.23"/>
    </reaction>
</comment>
<evidence type="ECO:0000256" key="1">
    <source>
        <dbReference type="ARBA" id="ARBA00009835"/>
    </source>
</evidence>
<evidence type="ECO:0000256" key="3">
    <source>
        <dbReference type="RuleBase" id="RU366019"/>
    </source>
</evidence>
<dbReference type="Pfam" id="PF04734">
    <property type="entry name" value="Ceramidase_alk"/>
    <property type="match status" value="1"/>
</dbReference>
<feature type="domain" description="Neutral/alkaline non-lysosomal ceramidase N-terminal" evidence="5">
    <location>
        <begin position="56"/>
        <end position="537"/>
    </location>
</feature>
<evidence type="ECO:0000313" key="8">
    <source>
        <dbReference type="Proteomes" id="UP000756387"/>
    </source>
</evidence>
<dbReference type="InterPro" id="IPR006823">
    <property type="entry name" value="Ceramidase_alk"/>
</dbReference>
<evidence type="ECO:0000259" key="5">
    <source>
        <dbReference type="Pfam" id="PF04734"/>
    </source>
</evidence>
<dbReference type="Pfam" id="PF17048">
    <property type="entry name" value="Ceramidse_alk_C"/>
    <property type="match status" value="1"/>
</dbReference>
<dbReference type="PANTHER" id="PTHR12670:SF1">
    <property type="entry name" value="NEUTRAL CERAMIDASE"/>
    <property type="match status" value="1"/>
</dbReference>
<organism evidence="7 8">
    <name type="scientific">Nocardioides malaquae</name>
    <dbReference type="NCBI Taxonomy" id="2773426"/>
    <lineage>
        <taxon>Bacteria</taxon>
        <taxon>Bacillati</taxon>
        <taxon>Actinomycetota</taxon>
        <taxon>Actinomycetes</taxon>
        <taxon>Propionibacteriales</taxon>
        <taxon>Nocardioidaceae</taxon>
        <taxon>Nocardioides</taxon>
    </lineage>
</organism>
<evidence type="ECO:0000313" key="7">
    <source>
        <dbReference type="EMBL" id="MBE7323988.1"/>
    </source>
</evidence>
<dbReference type="InterPro" id="IPR031329">
    <property type="entry name" value="NEUT/ALK_ceramidase_N"/>
</dbReference>
<keyword evidence="2 3" id="KW-0378">Hydrolase</keyword>
<evidence type="ECO:0000256" key="4">
    <source>
        <dbReference type="SAM" id="SignalP"/>
    </source>
</evidence>
<dbReference type="Gene3D" id="2.60.40.2300">
    <property type="entry name" value="Neutral/alkaline non-lysosomal ceramidase, C-terminal domain"/>
    <property type="match status" value="1"/>
</dbReference>
<proteinExistence type="inferred from homology"/>
<reference evidence="7 8" key="1">
    <citation type="submission" date="2020-10" db="EMBL/GenBank/DDBJ databases">
        <title>Nocardioides sp. isolated from sludge.</title>
        <authorList>
            <person name="Zhang X."/>
        </authorList>
    </citation>
    <scope>NUCLEOTIDE SEQUENCE [LARGE SCALE GENOMIC DNA]</scope>
    <source>
        <strain evidence="7 8">Y6</strain>
    </source>
</reference>
<feature type="domain" description="Neutral/alkaline non-lysosomal ceramidase C-terminal" evidence="6">
    <location>
        <begin position="541"/>
        <end position="698"/>
    </location>
</feature>
<keyword evidence="4" id="KW-0732">Signal</keyword>
<dbReference type="Proteomes" id="UP000756387">
    <property type="component" value="Unassembled WGS sequence"/>
</dbReference>
<dbReference type="InterPro" id="IPR031331">
    <property type="entry name" value="NEUT/ALK_ceramidase_C"/>
</dbReference>
<sequence length="699" mass="74198">MTHTRPGPARRVRTYATLVAAATALATVGTGASLAQASGTTTTAATSAASDGNEPYLVGRGIADVTGEPAEVGMMGYADLGQTGAGLHMRQRARAFVIADRASGERVLHVNADIGMVFQSVRDAVLARLAERFGETYGESNVMLTATHTHAAPGGFSHHNLYNLTTLGYHGKTFDAIVDGIVEAAIRAERDLAPAQLQVATTQLTDASANRSRLAFNRNPAADRAHFPTGTDTASTTLQVRRGGEVDGVINWFAVHATSMSTDNTLVSPDNKGYAGWHWEHDQEGVDHLTESDDPDFVASFAQTNAGDMSPNLDLQPGTGPTDDQFENTRIIGTRMFDAARAGVSGRRTTLRGGVDSSLVYVNLADTLVDGQFTPDGKPQRTCSAAFGAAFAAGSTEDGGGGLPIFKEGKDGGNPVVKVVADALYTASPALKACQAPKEVLLPVGALDLVQQKLPVQLVRIGDLYVVGMPAEVTIVSGLRLRRAVADVVGVPLENVLVQGYTNAYAHYVTTPEEYDAGEYEGASTLFGRYELPAFVQTVHGLAAHMKAGTTPPLGAKERDRSSGQLHSLQGRVVLDTPPAFRSFGDVLTAPRAAYARGEQVEVAFAGAHLNNRLRHGGTYLSVERRVGSGWERVADDGDWSTKLHWKRTGISASRVTVTWDVPQDAAPGQYRIRYFGDARSLLGTVRAISGTSPLFDVR</sequence>
<evidence type="ECO:0000259" key="6">
    <source>
        <dbReference type="Pfam" id="PF17048"/>
    </source>
</evidence>
<dbReference type="EC" id="3.5.1.23" evidence="3"/>
<name>A0ABR9RR33_9ACTN</name>
<gene>
    <name evidence="7" type="ORF">IEQ44_04905</name>
</gene>
<feature type="chain" id="PRO_5046581027" description="Neutral ceramidase" evidence="4">
    <location>
        <begin position="38"/>
        <end position="699"/>
    </location>
</feature>
<protein>
    <recommendedName>
        <fullName evidence="3">Neutral ceramidase</fullName>
        <ecNumber evidence="3">3.5.1.23</ecNumber>
    </recommendedName>
</protein>
<dbReference type="InterPro" id="IPR038445">
    <property type="entry name" value="NCDase_C_sf"/>
</dbReference>
<evidence type="ECO:0000256" key="2">
    <source>
        <dbReference type="ARBA" id="ARBA00022801"/>
    </source>
</evidence>
<comment type="similarity">
    <text evidence="1 3">Belongs to the neutral ceramidase family.</text>
</comment>
<keyword evidence="3" id="KW-0746">Sphingolipid metabolism</keyword>